<reference evidence="3" key="2">
    <citation type="submission" date="2015-01" db="EMBL/GenBank/DDBJ databases">
        <title>Evolutionary Origins and Diversification of the Mycorrhizal Mutualists.</title>
        <authorList>
            <consortium name="DOE Joint Genome Institute"/>
            <consortium name="Mycorrhizal Genomics Consortium"/>
            <person name="Kohler A."/>
            <person name="Kuo A."/>
            <person name="Nagy L.G."/>
            <person name="Floudas D."/>
            <person name="Copeland A."/>
            <person name="Barry K.W."/>
            <person name="Cichocki N."/>
            <person name="Veneault-Fourrey C."/>
            <person name="LaButti K."/>
            <person name="Lindquist E.A."/>
            <person name="Lipzen A."/>
            <person name="Lundell T."/>
            <person name="Morin E."/>
            <person name="Murat C."/>
            <person name="Riley R."/>
            <person name="Ohm R."/>
            <person name="Sun H."/>
            <person name="Tunlid A."/>
            <person name="Henrissat B."/>
            <person name="Grigoriev I.V."/>
            <person name="Hibbett D.S."/>
            <person name="Martin F."/>
        </authorList>
    </citation>
    <scope>NUCLEOTIDE SEQUENCE [LARGE SCALE GENOMIC DNA]</scope>
    <source>
        <strain evidence="3">UH-Slu-Lm8-n1</strain>
    </source>
</reference>
<protein>
    <submittedName>
        <fullName evidence="2">Unplaced genomic scaffold CY34scaffold_13, whole genome shotgun sequence</fullName>
    </submittedName>
</protein>
<gene>
    <name evidence="2" type="ORF">CY34DRAFT_799061</name>
</gene>
<name>A0A0D0B1B2_9AGAM</name>
<keyword evidence="3" id="KW-1185">Reference proteome</keyword>
<reference evidence="2 3" key="1">
    <citation type="submission" date="2014-04" db="EMBL/GenBank/DDBJ databases">
        <authorList>
            <consortium name="DOE Joint Genome Institute"/>
            <person name="Kuo A."/>
            <person name="Ruytinx J."/>
            <person name="Rineau F."/>
            <person name="Colpaert J."/>
            <person name="Kohler A."/>
            <person name="Nagy L.G."/>
            <person name="Floudas D."/>
            <person name="Copeland A."/>
            <person name="Barry K.W."/>
            <person name="Cichocki N."/>
            <person name="Veneault-Fourrey C."/>
            <person name="LaButti K."/>
            <person name="Lindquist E.A."/>
            <person name="Lipzen A."/>
            <person name="Lundell T."/>
            <person name="Morin E."/>
            <person name="Murat C."/>
            <person name="Sun H."/>
            <person name="Tunlid A."/>
            <person name="Henrissat B."/>
            <person name="Grigoriev I.V."/>
            <person name="Hibbett D.S."/>
            <person name="Martin F."/>
            <person name="Nordberg H.P."/>
            <person name="Cantor M.N."/>
            <person name="Hua S.X."/>
        </authorList>
    </citation>
    <scope>NUCLEOTIDE SEQUENCE [LARGE SCALE GENOMIC DNA]</scope>
    <source>
        <strain evidence="2 3">UH-Slu-Lm8-n1</strain>
    </source>
</reference>
<proteinExistence type="predicted"/>
<sequence>MSGAKSQFRADDAVAPSRPFREHNSKGGGSIYTSAHGAGPFWSPRGAHVEVSCMGGGMPRYVWLVSPFMLHGPW</sequence>
<evidence type="ECO:0000313" key="2">
    <source>
        <dbReference type="EMBL" id="KIK47761.1"/>
    </source>
</evidence>
<dbReference type="HOGENOM" id="CLU_2689438_0_0_1"/>
<accession>A0A0D0B1B2</accession>
<evidence type="ECO:0000256" key="1">
    <source>
        <dbReference type="SAM" id="MobiDB-lite"/>
    </source>
</evidence>
<dbReference type="Proteomes" id="UP000054485">
    <property type="component" value="Unassembled WGS sequence"/>
</dbReference>
<organism evidence="2 3">
    <name type="scientific">Suillus luteus UH-Slu-Lm8-n1</name>
    <dbReference type="NCBI Taxonomy" id="930992"/>
    <lineage>
        <taxon>Eukaryota</taxon>
        <taxon>Fungi</taxon>
        <taxon>Dikarya</taxon>
        <taxon>Basidiomycota</taxon>
        <taxon>Agaricomycotina</taxon>
        <taxon>Agaricomycetes</taxon>
        <taxon>Agaricomycetidae</taxon>
        <taxon>Boletales</taxon>
        <taxon>Suillineae</taxon>
        <taxon>Suillaceae</taxon>
        <taxon>Suillus</taxon>
    </lineage>
</organism>
<dbReference type="EMBL" id="KN835144">
    <property type="protein sequence ID" value="KIK47761.1"/>
    <property type="molecule type" value="Genomic_DNA"/>
</dbReference>
<evidence type="ECO:0000313" key="3">
    <source>
        <dbReference type="Proteomes" id="UP000054485"/>
    </source>
</evidence>
<feature type="region of interest" description="Disordered" evidence="1">
    <location>
        <begin position="1"/>
        <end position="31"/>
    </location>
</feature>
<dbReference type="InParanoid" id="A0A0D0B1B2"/>
<dbReference type="AlphaFoldDB" id="A0A0D0B1B2"/>